<dbReference type="STRING" id="205920.ECH_0361"/>
<keyword evidence="1" id="KW-0812">Transmembrane</keyword>
<reference evidence="2" key="2">
    <citation type="journal article" date="2006" name="PLoS Genet.">
        <title>Comparative genomics of emerging human ehrlichiosis agents.</title>
        <authorList>
            <person name="Dunning Hotopp J.C."/>
            <person name="Lin M."/>
            <person name="Madupu R."/>
            <person name="Crabtree J."/>
            <person name="Angiuoli S.V."/>
            <person name="Eisen J.A."/>
            <person name="Seshadri R."/>
            <person name="Ren Q."/>
            <person name="Wu M."/>
            <person name="Utterback T.R."/>
            <person name="Smith S."/>
            <person name="Lewis M."/>
            <person name="Khouri H."/>
            <person name="Zhang C."/>
            <person name="Niu H."/>
            <person name="Lin Q."/>
            <person name="Ohashi N."/>
            <person name="Zhi N."/>
            <person name="Nelson W."/>
            <person name="Brinkac L.M."/>
            <person name="Dodson R.J."/>
            <person name="Rosovitz M.J."/>
            <person name="Sundaram J."/>
            <person name="Daugherty S.C."/>
            <person name="Davidsen T."/>
            <person name="Durkin A.S."/>
            <person name="Gwinn M."/>
            <person name="Haft D.H."/>
            <person name="Selengut J.D."/>
            <person name="Sullivan S.A."/>
            <person name="Zafar N."/>
            <person name="Zhou L."/>
            <person name="Benahmed F."/>
            <person name="Forberger H."/>
            <person name="Halpin R."/>
            <person name="Mulligan S."/>
            <person name="Robinson J."/>
            <person name="White O."/>
            <person name="Rikihisa Y."/>
            <person name="Tettelin H."/>
        </authorList>
    </citation>
    <scope>NUCLEOTIDE SEQUENCE [LARGE SCALE GENOMIC DNA]</scope>
    <source>
        <strain evidence="2">Arkansas</strain>
    </source>
</reference>
<dbReference type="KEGG" id="ech:ECH_0361"/>
<evidence type="ECO:0000313" key="3">
    <source>
        <dbReference type="Proteomes" id="UP000008320"/>
    </source>
</evidence>
<dbReference type="AlphaFoldDB" id="Q2GHA2"/>
<sequence>MYFFKLIANSIFSLISKHILRKEFFIIVILLIRYKHCLVVLLACIQYIKCFFGLKNI</sequence>
<keyword evidence="1" id="KW-0472">Membrane</keyword>
<name>Q2GHA2_EHRCR</name>
<keyword evidence="3" id="KW-1185">Reference proteome</keyword>
<feature type="transmembrane region" description="Helical" evidence="1">
    <location>
        <begin position="24"/>
        <end position="48"/>
    </location>
</feature>
<gene>
    <name evidence="2" type="ordered locus">ECH_0361</name>
</gene>
<evidence type="ECO:0000256" key="1">
    <source>
        <dbReference type="SAM" id="Phobius"/>
    </source>
</evidence>
<evidence type="ECO:0000313" key="2">
    <source>
        <dbReference type="EMBL" id="ABD44670.1"/>
    </source>
</evidence>
<dbReference type="EMBL" id="CP000236">
    <property type="protein sequence ID" value="ABD44670.1"/>
    <property type="molecule type" value="Genomic_DNA"/>
</dbReference>
<reference evidence="2" key="1">
    <citation type="submission" date="2005-12" db="EMBL/GenBank/DDBJ databases">
        <authorList>
            <person name="Hotopp J.D."/>
            <person name="Lin M."/>
            <person name="Madupu R."/>
            <person name="Crabtree J."/>
            <person name="Angiuoli S.V."/>
            <person name="Eisen J.A."/>
            <person name="Seshadri R."/>
            <person name="Ren Q."/>
            <person name="Wu M."/>
            <person name="Utterback T.R."/>
            <person name="Smith S."/>
            <person name="Lewis M.R."/>
            <person name="Khouri H.M."/>
            <person name="Zhang C."/>
            <person name="Hua N."/>
            <person name="Lin Q."/>
            <person name="Ohashi N."/>
            <person name="Zhi N."/>
            <person name="Nelson W.C."/>
            <person name="Brinkac L.M."/>
            <person name="Dodson R.J."/>
            <person name="Rosovitz M."/>
            <person name="Sundaram J."/>
            <person name="Daugherty S.C."/>
            <person name="Davidsen T.M."/>
            <person name="Durkin A.S."/>
            <person name="Gwinn M.L."/>
            <person name="Haft D.H."/>
            <person name="Selengut J."/>
            <person name="Sullivan S.A."/>
            <person name="Zafar N."/>
            <person name="Zhou L."/>
            <person name="Benahmed F."/>
            <person name="Forberger H.A."/>
            <person name="Halpin R."/>
            <person name="Mulligan S."/>
            <person name="Robinson J.M."/>
            <person name="Rikihisa Y."/>
            <person name="Tettelin H."/>
        </authorList>
    </citation>
    <scope>NUCLEOTIDE SEQUENCE</scope>
    <source>
        <strain evidence="2">Arkansas</strain>
    </source>
</reference>
<organism evidence="2 3">
    <name type="scientific">Ehrlichia chaffeensis (strain ATCC CRL-10679 / Arkansas)</name>
    <dbReference type="NCBI Taxonomy" id="205920"/>
    <lineage>
        <taxon>Bacteria</taxon>
        <taxon>Pseudomonadati</taxon>
        <taxon>Pseudomonadota</taxon>
        <taxon>Alphaproteobacteria</taxon>
        <taxon>Rickettsiales</taxon>
        <taxon>Anaplasmataceae</taxon>
        <taxon>Ehrlichia</taxon>
    </lineage>
</organism>
<protein>
    <submittedName>
        <fullName evidence="2">Uncharacterized protein</fullName>
    </submittedName>
</protein>
<keyword evidence="1" id="KW-1133">Transmembrane helix</keyword>
<dbReference type="HOGENOM" id="CLU_2989459_0_0_5"/>
<accession>Q2GHA2</accession>
<dbReference type="Proteomes" id="UP000008320">
    <property type="component" value="Chromosome"/>
</dbReference>
<proteinExistence type="predicted"/>